<dbReference type="RefSeq" id="WP_189572081.1">
    <property type="nucleotide sequence ID" value="NZ_BMXI01000015.1"/>
</dbReference>
<reference evidence="2" key="1">
    <citation type="journal article" date="2014" name="Int. J. Syst. Evol. Microbiol.">
        <title>Complete genome sequence of Corynebacterium casei LMG S-19264T (=DSM 44701T), isolated from a smear-ripened cheese.</title>
        <authorList>
            <consortium name="US DOE Joint Genome Institute (JGI-PGF)"/>
            <person name="Walter F."/>
            <person name="Albersmeier A."/>
            <person name="Kalinowski J."/>
            <person name="Ruckert C."/>
        </authorList>
    </citation>
    <scope>NUCLEOTIDE SEQUENCE</scope>
    <source>
        <strain evidence="2">KCTC 12988</strain>
    </source>
</reference>
<dbReference type="Proteomes" id="UP000644507">
    <property type="component" value="Unassembled WGS sequence"/>
</dbReference>
<proteinExistence type="predicted"/>
<evidence type="ECO:0000256" key="1">
    <source>
        <dbReference type="SAM" id="SignalP"/>
    </source>
</evidence>
<accession>A0A918TU79</accession>
<feature type="signal peptide" evidence="1">
    <location>
        <begin position="1"/>
        <end position="19"/>
    </location>
</feature>
<dbReference type="AlphaFoldDB" id="A0A918TU79"/>
<sequence length="1156" mass="126888">MMVLLSLIATGLLSLSALTLRSVSQTEKSSVARANALLAMNIAIGELQRAVGPDQAVTAMSDIEGEDTVKRNLVGVWESWDYNPESAPDYEQAKTEKFRRWLVSSADEEEVEDRSYVSSPWETNSVELVGEGALGAGISESDKAYAERVTVRNAEGESAVGAYAWHVADESVKAKINQYRDPRQNDLYEKRALLGGHRPIASVAVGADGTTADFLPVDFEQADYDEAQLVSGKLVDINQYDLLGGSSSLKPFRNHLTPYSKGVLADVRLGGLKKDLSSLFEMDGGFPAELGGQNGRLYESTHGITGPSDPYWSALAGYHNIYQKLENEDGSPTLPVEVEQSVAINNLSPRKEFSPVPVLTKIEMLYSFVNRDSHWWGPYMGHLVYTPLVTLHNPYNMSISFDRMKVAIGKVPFGVRLNVNRRSQSLKLVPLNDMFVHSEPREKEGKFLLDIAKWPSPFSSQPRGSIVLKPGQSLICGPYLDPNSILAEQIGDSNPGVTQFTNWGNQLVDKEMKARPGFYGRCVGFDLDWITPTHAPYDTSPTMQQDGQGVCLLKDTDMMSIDFGFVDQASNPTGQFKVEAEVYSNGNWVSYGGLDFRFNDEEELQDMIGKKSYRYPASGSFSVMEAYVPNSEPIKDHARAKTFAVFSAYARTTNGGVYETGSRDQLNGALNSLKDGRLAGKPFLHHNPATPVVSIDLATRKPGGLSHEMNLQEFASNGDAEDYLTSDAESRTPIIHGNSSFTGIKNGTLFELPSGPMLAISDFRRSNALSSSYLPSFVQPVANSGVSPLMDTDRVVQSNTEISSAALLDHSVLANHALYDSFYFSSVAARGARSADDIWTSFLAGDEKLPSQSFEPYLPGGMSRDEAEEEFQKQSSQAYEFLAEYQMTGAPFNVNSTSVEAWKAVLSSLSGSEIVTLWGKDGSLEEELAVNAPILPMTLPNGSRVGTPTEFSKVDDEKTNEWNGYRELNENEIESLAKEIVEEVRLRGPFLSMSEFVNRRVGGNSELSRAGALHAAIERSQINEALFADQIPIELKDVSDPATYPYATPEVVVGNPAEGAPSWITQGDIMKLLEPGATVRSDTFVIRTLGEAWDQSGRVVARAYAEAVVQRFPDYVDSSVRPSEELDTTTPAGDVNSRFGRRIKMVSFRWLKASEV</sequence>
<comment type="caution">
    <text evidence="2">The sequence shown here is derived from an EMBL/GenBank/DDBJ whole genome shotgun (WGS) entry which is preliminary data.</text>
</comment>
<protein>
    <submittedName>
        <fullName evidence="2">Uncharacterized protein</fullName>
    </submittedName>
</protein>
<evidence type="ECO:0000313" key="2">
    <source>
        <dbReference type="EMBL" id="GHC62107.1"/>
    </source>
</evidence>
<evidence type="ECO:0000313" key="3">
    <source>
        <dbReference type="Proteomes" id="UP000644507"/>
    </source>
</evidence>
<reference evidence="2" key="2">
    <citation type="submission" date="2020-09" db="EMBL/GenBank/DDBJ databases">
        <authorList>
            <person name="Sun Q."/>
            <person name="Kim S."/>
        </authorList>
    </citation>
    <scope>NUCLEOTIDE SEQUENCE</scope>
    <source>
        <strain evidence="2">KCTC 12988</strain>
    </source>
</reference>
<name>A0A918TU79_9BACT</name>
<dbReference type="EMBL" id="BMXI01000015">
    <property type="protein sequence ID" value="GHC62107.1"/>
    <property type="molecule type" value="Genomic_DNA"/>
</dbReference>
<gene>
    <name evidence="2" type="ORF">GCM10007100_31840</name>
</gene>
<feature type="chain" id="PRO_5037633651" evidence="1">
    <location>
        <begin position="20"/>
        <end position="1156"/>
    </location>
</feature>
<keyword evidence="1" id="KW-0732">Signal</keyword>
<organism evidence="2 3">
    <name type="scientific">Roseibacillus persicicus</name>
    <dbReference type="NCBI Taxonomy" id="454148"/>
    <lineage>
        <taxon>Bacteria</taxon>
        <taxon>Pseudomonadati</taxon>
        <taxon>Verrucomicrobiota</taxon>
        <taxon>Verrucomicrobiia</taxon>
        <taxon>Verrucomicrobiales</taxon>
        <taxon>Verrucomicrobiaceae</taxon>
        <taxon>Roseibacillus</taxon>
    </lineage>
</organism>
<keyword evidence="3" id="KW-1185">Reference proteome</keyword>